<dbReference type="Gene3D" id="1.10.20.10">
    <property type="entry name" value="Histone, subunit A"/>
    <property type="match status" value="1"/>
</dbReference>
<reference evidence="5" key="1">
    <citation type="submission" date="2025-08" db="UniProtKB">
        <authorList>
            <consortium name="RefSeq"/>
        </authorList>
    </citation>
    <scope>IDENTIFICATION</scope>
</reference>
<evidence type="ECO:0000313" key="4">
    <source>
        <dbReference type="Proteomes" id="UP000504607"/>
    </source>
</evidence>
<organism evidence="4 5">
    <name type="scientific">Elaeis guineensis var. tenera</name>
    <name type="common">Oil palm</name>
    <dbReference type="NCBI Taxonomy" id="51953"/>
    <lineage>
        <taxon>Eukaryota</taxon>
        <taxon>Viridiplantae</taxon>
        <taxon>Streptophyta</taxon>
        <taxon>Embryophyta</taxon>
        <taxon>Tracheophyta</taxon>
        <taxon>Spermatophyta</taxon>
        <taxon>Magnoliopsida</taxon>
        <taxon>Liliopsida</taxon>
        <taxon>Arecaceae</taxon>
        <taxon>Arecoideae</taxon>
        <taxon>Cocoseae</taxon>
        <taxon>Elaeidinae</taxon>
        <taxon>Elaeis</taxon>
    </lineage>
</organism>
<dbReference type="InterPro" id="IPR000164">
    <property type="entry name" value="Histone_H3/CENP-A"/>
</dbReference>
<evidence type="ECO:0000256" key="1">
    <source>
        <dbReference type="ARBA" id="ARBA00010343"/>
    </source>
</evidence>
<dbReference type="InterPro" id="IPR007125">
    <property type="entry name" value="H2A/H2B/H3"/>
</dbReference>
<name>A0A6J0PAX8_ELAGV</name>
<dbReference type="InterPro" id="IPR009072">
    <property type="entry name" value="Histone-fold"/>
</dbReference>
<protein>
    <submittedName>
        <fullName evidence="5">Histone H3-like centromeric protein HTR12 isoform X1</fullName>
    </submittedName>
</protein>
<dbReference type="OrthoDB" id="842664at2759"/>
<dbReference type="PROSITE" id="PS00959">
    <property type="entry name" value="HISTONE_H3_2"/>
    <property type="match status" value="1"/>
</dbReference>
<feature type="domain" description="Core Histone H2A/H2B/H3" evidence="3">
    <location>
        <begin position="75"/>
        <end position="153"/>
    </location>
</feature>
<dbReference type="AlphaFoldDB" id="A0A6J0PAX8"/>
<accession>A0A6J0PAX8</accession>
<dbReference type="PRINTS" id="PR00622">
    <property type="entry name" value="HISTONEH3"/>
</dbReference>
<dbReference type="PANTHER" id="PTHR11426">
    <property type="entry name" value="HISTONE H3"/>
    <property type="match status" value="1"/>
</dbReference>
<sequence length="259" mass="29605">MARTKHFTNKLRSRPKKKLRWNQPSQQKAGEASTSGTQSRSIHRGRPSARGGEPEAPQEGGTPADQARRGRRFRPGTVALREIRKLQRTWKLLIPFAPFVRLVKEITSFYSRDVSRWTAEALFAIQEATECYIHGLFEDANLCAIHAKRVTLSNTRATVSLMFLMARSHQQWRVTSQIVTSATRIGDYSSMYEKMWSTSLSLEIAKQLKLKNTILFHNHYNVSISNFWKQIRKIHEVAIYTYKCSLSANEVGEGAMTST</sequence>
<dbReference type="Pfam" id="PF00125">
    <property type="entry name" value="Histone"/>
    <property type="match status" value="1"/>
</dbReference>
<evidence type="ECO:0000259" key="3">
    <source>
        <dbReference type="Pfam" id="PF00125"/>
    </source>
</evidence>
<comment type="similarity">
    <text evidence="1">Belongs to the histone H3 family.</text>
</comment>
<dbReference type="GO" id="GO:0046982">
    <property type="term" value="F:protein heterodimerization activity"/>
    <property type="evidence" value="ECO:0007669"/>
    <property type="project" value="InterPro"/>
</dbReference>
<dbReference type="GO" id="GO:0003677">
    <property type="term" value="F:DNA binding"/>
    <property type="evidence" value="ECO:0007669"/>
    <property type="project" value="InterPro"/>
</dbReference>
<dbReference type="FunCoup" id="A0A6J0PAX8">
    <property type="interactions" value="218"/>
</dbReference>
<dbReference type="SMART" id="SM00428">
    <property type="entry name" value="H3"/>
    <property type="match status" value="1"/>
</dbReference>
<evidence type="ECO:0000313" key="5">
    <source>
        <dbReference type="RefSeq" id="XP_019701713.1"/>
    </source>
</evidence>
<dbReference type="CDD" id="cd22911">
    <property type="entry name" value="HFD_H3"/>
    <property type="match status" value="1"/>
</dbReference>
<gene>
    <name evidence="5" type="primary">LOC105032090</name>
</gene>
<feature type="compositionally biased region" description="Basic residues" evidence="2">
    <location>
        <begin position="1"/>
        <end position="20"/>
    </location>
</feature>
<dbReference type="InParanoid" id="A0A6J0PAX8"/>
<evidence type="ECO:0000256" key="2">
    <source>
        <dbReference type="SAM" id="MobiDB-lite"/>
    </source>
</evidence>
<keyword evidence="4" id="KW-1185">Reference proteome</keyword>
<feature type="region of interest" description="Disordered" evidence="2">
    <location>
        <begin position="1"/>
        <end position="73"/>
    </location>
</feature>
<proteinExistence type="inferred from homology"/>
<dbReference type="SUPFAM" id="SSF47113">
    <property type="entry name" value="Histone-fold"/>
    <property type="match status" value="1"/>
</dbReference>
<dbReference type="GO" id="GO:0030527">
    <property type="term" value="F:structural constituent of chromatin"/>
    <property type="evidence" value="ECO:0007669"/>
    <property type="project" value="InterPro"/>
</dbReference>
<dbReference type="GO" id="GO:0000786">
    <property type="term" value="C:nucleosome"/>
    <property type="evidence" value="ECO:0007669"/>
    <property type="project" value="InterPro"/>
</dbReference>
<dbReference type="RefSeq" id="XP_019701713.1">
    <property type="nucleotide sequence ID" value="XM_019846154.1"/>
</dbReference>
<dbReference type="Proteomes" id="UP000504607">
    <property type="component" value="Unplaced"/>
</dbReference>
<feature type="compositionally biased region" description="Polar residues" evidence="2">
    <location>
        <begin position="22"/>
        <end position="40"/>
    </location>
</feature>